<feature type="transmembrane region" description="Helical" evidence="5">
    <location>
        <begin position="342"/>
        <end position="365"/>
    </location>
</feature>
<evidence type="ECO:0000259" key="6">
    <source>
        <dbReference type="SMART" id="SM01420"/>
    </source>
</evidence>
<dbReference type="GO" id="GO:0034703">
    <property type="term" value="C:cation channel complex"/>
    <property type="evidence" value="ECO:0007669"/>
    <property type="project" value="TreeGrafter"/>
</dbReference>
<dbReference type="PANTHER" id="PTHR10117">
    <property type="entry name" value="TRANSIENT RECEPTOR POTENTIAL CHANNEL"/>
    <property type="match status" value="1"/>
</dbReference>
<keyword evidence="5" id="KW-0812">Transmembrane</keyword>
<dbReference type="GO" id="GO:0070679">
    <property type="term" value="F:inositol 1,4,5 trisphosphate binding"/>
    <property type="evidence" value="ECO:0007669"/>
    <property type="project" value="TreeGrafter"/>
</dbReference>
<evidence type="ECO:0000313" key="7">
    <source>
        <dbReference type="EMBL" id="CAF0993566.1"/>
    </source>
</evidence>
<feature type="transmembrane region" description="Helical" evidence="5">
    <location>
        <begin position="307"/>
        <end position="330"/>
    </location>
</feature>
<dbReference type="GO" id="GO:0015279">
    <property type="term" value="F:store-operated calcium channel activity"/>
    <property type="evidence" value="ECO:0007669"/>
    <property type="project" value="TreeGrafter"/>
</dbReference>
<comment type="caution">
    <text evidence="7">The sequence shown here is derived from an EMBL/GenBank/DDBJ whole genome shotgun (WGS) entry which is preliminary data.</text>
</comment>
<evidence type="ECO:0000256" key="1">
    <source>
        <dbReference type="ARBA" id="ARBA00022448"/>
    </source>
</evidence>
<dbReference type="AlphaFoldDB" id="A0A814GA12"/>
<keyword evidence="4" id="KW-0407">Ion channel</keyword>
<dbReference type="EMBL" id="CAJNOC010003687">
    <property type="protein sequence ID" value="CAF0993566.1"/>
    <property type="molecule type" value="Genomic_DNA"/>
</dbReference>
<sequence>MSNSVDLNDVFREACKNGDSETVKEILESIKNFNIEITDNFGRSALKLAIQNDNLEVIKLLLPKSKSKRIREALLLSIYLSHTEIVECILRHSNYKIFNDKKLVNGATDSFWQTPSSDDAQFSPDITPIMLAAQYNRIEIVQMLLLNGDRIEKPHYYYCKCIECSNKFEFDSLRHAQSRLNAYKGLASESYISLASLDPILTAFELGKELKFLSQEEKYFKNEYTQLADNLSIYTCKLLSNVRGRDELEIVLNKTGMECEEKYSLLARLDLAIEYQEMPFVAHPNCQQKLIETWFTGIRNITKMNQIIRLVFFICIILSMPILSLSYIIVPQTRLGKLIRQPCIKFILCVTSYVFLVIFMILSSIELDFDEINQRQFSTNYPIFYNNFTSYVTNKNLTYRFDVNDFYIRSTKPSLVDLLISIWILGLIVNELKQIYFYSLKAYFITWYSIIDAFSYSLFICSFVLKYYTIFRVLNEIKKLDCENFWLKVRKLDSSDHEGQIEVFKTFYWLNNDRFYWFTWDPIHLSESLFALSTTLSFCKLLFFLPANQSLGPLQIAIGRMIKVIFLF</sequence>
<dbReference type="Pfam" id="PF08344">
    <property type="entry name" value="TRP_2"/>
    <property type="match status" value="1"/>
</dbReference>
<dbReference type="PANTHER" id="PTHR10117:SF79">
    <property type="entry name" value="SHORT TRANSIENT RECEPTOR POTENTIAL CHANNEL 3-LIKE"/>
    <property type="match status" value="1"/>
</dbReference>
<keyword evidence="2" id="KW-0677">Repeat</keyword>
<keyword evidence="8" id="KW-1185">Reference proteome</keyword>
<keyword evidence="5" id="KW-1133">Transmembrane helix</keyword>
<dbReference type="OrthoDB" id="2373987at2759"/>
<dbReference type="InterPro" id="IPR036770">
    <property type="entry name" value="Ankyrin_rpt-contain_sf"/>
</dbReference>
<dbReference type="GO" id="GO:0007338">
    <property type="term" value="P:single fertilization"/>
    <property type="evidence" value="ECO:0007669"/>
    <property type="project" value="TreeGrafter"/>
</dbReference>
<dbReference type="InterPro" id="IPR013555">
    <property type="entry name" value="TRP_dom"/>
</dbReference>
<organism evidence="7 8">
    <name type="scientific">Brachionus calyciflorus</name>
    <dbReference type="NCBI Taxonomy" id="104777"/>
    <lineage>
        <taxon>Eukaryota</taxon>
        <taxon>Metazoa</taxon>
        <taxon>Spiralia</taxon>
        <taxon>Gnathifera</taxon>
        <taxon>Rotifera</taxon>
        <taxon>Eurotatoria</taxon>
        <taxon>Monogononta</taxon>
        <taxon>Pseudotrocha</taxon>
        <taxon>Ploima</taxon>
        <taxon>Brachionidae</taxon>
        <taxon>Brachionus</taxon>
    </lineage>
</organism>
<keyword evidence="5" id="KW-0472">Membrane</keyword>
<keyword evidence="1" id="KW-0813">Transport</keyword>
<dbReference type="GO" id="GO:0051480">
    <property type="term" value="P:regulation of cytosolic calcium ion concentration"/>
    <property type="evidence" value="ECO:0007669"/>
    <property type="project" value="TreeGrafter"/>
</dbReference>
<evidence type="ECO:0000256" key="3">
    <source>
        <dbReference type="ARBA" id="ARBA00023065"/>
    </source>
</evidence>
<proteinExistence type="predicted"/>
<keyword evidence="3" id="KW-0406">Ion transport</keyword>
<dbReference type="InterPro" id="IPR002153">
    <property type="entry name" value="TRPC_channel"/>
</dbReference>
<dbReference type="Gene3D" id="1.25.40.20">
    <property type="entry name" value="Ankyrin repeat-containing domain"/>
    <property type="match status" value="1"/>
</dbReference>
<gene>
    <name evidence="7" type="ORF">OXX778_LOCUS16040</name>
</gene>
<dbReference type="Pfam" id="PF00023">
    <property type="entry name" value="Ank"/>
    <property type="match status" value="1"/>
</dbReference>
<feature type="domain" description="Transient receptor ion channel" evidence="6">
    <location>
        <begin position="159"/>
        <end position="221"/>
    </location>
</feature>
<protein>
    <recommendedName>
        <fullName evidence="6">Transient receptor ion channel domain-containing protein</fullName>
    </recommendedName>
</protein>
<dbReference type="SMART" id="SM00248">
    <property type="entry name" value="ANK"/>
    <property type="match status" value="3"/>
</dbReference>
<evidence type="ECO:0000256" key="2">
    <source>
        <dbReference type="ARBA" id="ARBA00022737"/>
    </source>
</evidence>
<dbReference type="GO" id="GO:0005886">
    <property type="term" value="C:plasma membrane"/>
    <property type="evidence" value="ECO:0007669"/>
    <property type="project" value="TreeGrafter"/>
</dbReference>
<name>A0A814GA12_9BILA</name>
<dbReference type="Pfam" id="PF12796">
    <property type="entry name" value="Ank_2"/>
    <property type="match status" value="1"/>
</dbReference>
<evidence type="ECO:0000256" key="5">
    <source>
        <dbReference type="SAM" id="Phobius"/>
    </source>
</evidence>
<dbReference type="Proteomes" id="UP000663879">
    <property type="component" value="Unassembled WGS sequence"/>
</dbReference>
<dbReference type="SMART" id="SM01420">
    <property type="entry name" value="TRP_2"/>
    <property type="match status" value="1"/>
</dbReference>
<evidence type="ECO:0000313" key="8">
    <source>
        <dbReference type="Proteomes" id="UP000663879"/>
    </source>
</evidence>
<reference evidence="7" key="1">
    <citation type="submission" date="2021-02" db="EMBL/GenBank/DDBJ databases">
        <authorList>
            <person name="Nowell W R."/>
        </authorList>
    </citation>
    <scope>NUCLEOTIDE SEQUENCE</scope>
    <source>
        <strain evidence="7">Ploen Becks lab</strain>
    </source>
</reference>
<dbReference type="SUPFAM" id="SSF48403">
    <property type="entry name" value="Ankyrin repeat"/>
    <property type="match status" value="1"/>
</dbReference>
<accession>A0A814GA12</accession>
<feature type="transmembrane region" description="Helical" evidence="5">
    <location>
        <begin position="444"/>
        <end position="468"/>
    </location>
</feature>
<evidence type="ECO:0000256" key="4">
    <source>
        <dbReference type="ARBA" id="ARBA00023303"/>
    </source>
</evidence>
<dbReference type="InterPro" id="IPR002110">
    <property type="entry name" value="Ankyrin_rpt"/>
</dbReference>